<dbReference type="Proteomes" id="UP000242886">
    <property type="component" value="Chromosome SDENCHOL"/>
</dbReference>
<evidence type="ECO:0000313" key="2">
    <source>
        <dbReference type="Proteomes" id="UP000242886"/>
    </source>
</evidence>
<proteinExistence type="predicted"/>
<dbReference type="EMBL" id="LT837803">
    <property type="protein sequence ID" value="SMB26930.1"/>
    <property type="molecule type" value="Genomic_DNA"/>
</dbReference>
<gene>
    <name evidence="1" type="ORF">SDENCHOL_20253</name>
</gene>
<organism evidence="1 2">
    <name type="scientific">Sterolibacterium denitrificans</name>
    <dbReference type="NCBI Taxonomy" id="157592"/>
    <lineage>
        <taxon>Bacteria</taxon>
        <taxon>Pseudomonadati</taxon>
        <taxon>Pseudomonadota</taxon>
        <taxon>Betaproteobacteria</taxon>
        <taxon>Nitrosomonadales</taxon>
        <taxon>Sterolibacteriaceae</taxon>
        <taxon>Sterolibacterium</taxon>
    </lineage>
</organism>
<keyword evidence="2" id="KW-1185">Reference proteome</keyword>
<sequence>MVGHAGAFFAFFTYHRESAAMLPGMTACPVQEVSNENDERRN</sequence>
<reference evidence="1" key="1">
    <citation type="submission" date="2017-03" db="EMBL/GenBank/DDBJ databases">
        <authorList>
            <consortium name="AG Boll"/>
        </authorList>
    </citation>
    <scope>NUCLEOTIDE SEQUENCE [LARGE SCALE GENOMIC DNA]</scope>
    <source>
        <strain evidence="1">Chol</strain>
    </source>
</reference>
<dbReference type="AlphaFoldDB" id="A0A7Z7MVF9"/>
<evidence type="ECO:0000313" key="1">
    <source>
        <dbReference type="EMBL" id="SMB26930.1"/>
    </source>
</evidence>
<accession>A0A7Z7MVF9</accession>
<protein>
    <submittedName>
        <fullName evidence="1">Uncharacterized protein</fullName>
    </submittedName>
</protein>
<name>A0A7Z7MVF9_9PROT</name>